<sequence length="241" mass="26733">MNKNNEKNNQEINQEIVLSCTGLGRSFNDGNRTVDVLKEVSLEVKAAESLAVMGSSGSGKTTLLYLLGGLDQPSKGEVCVKGLPLQSLSRRQIEVWRNQHLGFIYQLHHLLPEFSALENVMMPLWIQKKSTKMAKAQALRLLDQVGLSHRAGHRPGELSGGERQRVAIARALVTEPVCVLADEPTGNLDQETAAQVMEVMQALNRELHTSFIVVTHDIEIAAKMDRTLVLDRGEVQYKKNK</sequence>
<dbReference type="SMART" id="SM00382">
    <property type="entry name" value="AAA"/>
    <property type="match status" value="1"/>
</dbReference>
<evidence type="ECO:0000313" key="10">
    <source>
        <dbReference type="Proteomes" id="UP000029558"/>
    </source>
</evidence>
<dbReference type="GO" id="GO:0016887">
    <property type="term" value="F:ATP hydrolysis activity"/>
    <property type="evidence" value="ECO:0007669"/>
    <property type="project" value="InterPro"/>
</dbReference>
<dbReference type="InterPro" id="IPR015854">
    <property type="entry name" value="ABC_transpr_LolD-like"/>
</dbReference>
<dbReference type="NCBIfam" id="TIGR02211">
    <property type="entry name" value="LolD_lipo_ex"/>
    <property type="match status" value="1"/>
</dbReference>
<protein>
    <recommendedName>
        <fullName evidence="8">Lipoprotein-releasing system ATP-binding protein LolD</fullName>
        <ecNumber evidence="8">7.6.2.-</ecNumber>
    </recommendedName>
</protein>
<proteinExistence type="inferred from homology"/>
<evidence type="ECO:0000256" key="5">
    <source>
        <dbReference type="ARBA" id="ARBA00022840"/>
    </source>
</evidence>
<keyword evidence="4 8" id="KW-0547">Nucleotide-binding</keyword>
<dbReference type="SUPFAM" id="SSF52540">
    <property type="entry name" value="P-loop containing nucleoside triphosphate hydrolases"/>
    <property type="match status" value="1"/>
</dbReference>
<dbReference type="InterPro" id="IPR003593">
    <property type="entry name" value="AAA+_ATPase"/>
</dbReference>
<keyword evidence="2 8" id="KW-1003">Cell membrane</keyword>
<dbReference type="PANTHER" id="PTHR24220:SF689">
    <property type="entry name" value="LIPOPROTEIN-RELEASING SYSTEM ATP-BINDING PROTEIN LOLD"/>
    <property type="match status" value="1"/>
</dbReference>
<evidence type="ECO:0000256" key="7">
    <source>
        <dbReference type="ARBA" id="ARBA00023136"/>
    </source>
</evidence>
<dbReference type="GO" id="GO:0022857">
    <property type="term" value="F:transmembrane transporter activity"/>
    <property type="evidence" value="ECO:0007669"/>
    <property type="project" value="TreeGrafter"/>
</dbReference>
<dbReference type="InterPro" id="IPR017871">
    <property type="entry name" value="ABC_transporter-like_CS"/>
</dbReference>
<evidence type="ECO:0000256" key="3">
    <source>
        <dbReference type="ARBA" id="ARBA00022519"/>
    </source>
</evidence>
<comment type="function">
    <text evidence="8">Part of the ABC transporter complex LolCDE involved in the translocation of mature outer membrane-directed lipoproteins, from the inner membrane to the periplasmic chaperone, LolA. Responsible for the formation of the LolA-lipoprotein complex in an ATP-dependent manner.</text>
</comment>
<organism evidence="9 10">
    <name type="scientific">Piscirickettsia salmonis</name>
    <dbReference type="NCBI Taxonomy" id="1238"/>
    <lineage>
        <taxon>Bacteria</taxon>
        <taxon>Pseudomonadati</taxon>
        <taxon>Pseudomonadota</taxon>
        <taxon>Gammaproteobacteria</taxon>
        <taxon>Thiotrichales</taxon>
        <taxon>Piscirickettsiaceae</taxon>
        <taxon>Piscirickettsia</taxon>
    </lineage>
</organism>
<evidence type="ECO:0000256" key="1">
    <source>
        <dbReference type="ARBA" id="ARBA00022448"/>
    </source>
</evidence>
<dbReference type="Proteomes" id="UP000029558">
    <property type="component" value="Chromosome"/>
</dbReference>
<dbReference type="GO" id="GO:0005886">
    <property type="term" value="C:plasma membrane"/>
    <property type="evidence" value="ECO:0007669"/>
    <property type="project" value="UniProtKB-SubCell"/>
</dbReference>
<keyword evidence="3 8" id="KW-0997">Cell inner membrane</keyword>
<dbReference type="PANTHER" id="PTHR24220">
    <property type="entry name" value="IMPORT ATP-BINDING PROTEIN"/>
    <property type="match status" value="1"/>
</dbReference>
<dbReference type="GO" id="GO:0044874">
    <property type="term" value="P:lipoprotein localization to outer membrane"/>
    <property type="evidence" value="ECO:0007669"/>
    <property type="project" value="TreeGrafter"/>
</dbReference>
<dbReference type="OrthoDB" id="9801477at2"/>
<comment type="similarity">
    <text evidence="8">Belongs to the ABC transporter superfamily. Lipoprotein translocase (TC 3.A.1.125) family.</text>
</comment>
<keyword evidence="5 8" id="KW-0067">ATP-binding</keyword>
<dbReference type="Pfam" id="PF00005">
    <property type="entry name" value="ABC_tran"/>
    <property type="match status" value="1"/>
</dbReference>
<dbReference type="InterPro" id="IPR017911">
    <property type="entry name" value="MacB-like_ATP-bd"/>
</dbReference>
<dbReference type="InterPro" id="IPR003439">
    <property type="entry name" value="ABC_transporter-like_ATP-bd"/>
</dbReference>
<dbReference type="GO" id="GO:0089705">
    <property type="term" value="P:protein localization to outer membrane"/>
    <property type="evidence" value="ECO:0007669"/>
    <property type="project" value="TreeGrafter"/>
</dbReference>
<dbReference type="PROSITE" id="PS50893">
    <property type="entry name" value="ABC_TRANSPORTER_2"/>
    <property type="match status" value="1"/>
</dbReference>
<keyword evidence="1 8" id="KW-0813">Transport</keyword>
<comment type="subunit">
    <text evidence="8">The complex is composed of two ATP-binding proteins (LolD) and two transmembrane proteins (LolC and LolE).</text>
</comment>
<keyword evidence="6 8" id="KW-1278">Translocase</keyword>
<accession>A0A1L6TCB1</accession>
<reference evidence="9 10" key="1">
    <citation type="journal article" date="2014" name="Genome Announc.">
        <title>Comparative Genome Analysis of Two Isolates of the Fish Pathogen Piscirickettsia salmonis from Different Hosts Reveals Major Differences in Virulence-Associated Secretion Systems.</title>
        <authorList>
            <person name="Bohle H."/>
            <person name="Henriquez P."/>
            <person name="Grothusen H."/>
            <person name="Navas E."/>
            <person name="Sandoval A."/>
            <person name="Bustamante F."/>
            <person name="Bustos P."/>
            <person name="Mancilla M."/>
        </authorList>
    </citation>
    <scope>NUCLEOTIDE SEQUENCE [LARGE SCALE GENOMIC DNA]</scope>
    <source>
        <strain evidence="10">B1-32597</strain>
    </source>
</reference>
<dbReference type="FunFam" id="3.40.50.300:FF:000230">
    <property type="entry name" value="Lipoprotein-releasing system ATP-binding protein LolD"/>
    <property type="match status" value="1"/>
</dbReference>
<dbReference type="InterPro" id="IPR011924">
    <property type="entry name" value="LolD_lipo_ATP-bd"/>
</dbReference>
<dbReference type="GO" id="GO:0005524">
    <property type="term" value="F:ATP binding"/>
    <property type="evidence" value="ECO:0007669"/>
    <property type="project" value="UniProtKB-UniRule"/>
</dbReference>
<dbReference type="CDD" id="cd03255">
    <property type="entry name" value="ABC_MJ0796_LolCDE_FtsE"/>
    <property type="match status" value="1"/>
</dbReference>
<dbReference type="PROSITE" id="PS00211">
    <property type="entry name" value="ABC_TRANSPORTER_1"/>
    <property type="match status" value="1"/>
</dbReference>
<keyword evidence="9" id="KW-0449">Lipoprotein</keyword>
<evidence type="ECO:0000256" key="4">
    <source>
        <dbReference type="ARBA" id="ARBA00022741"/>
    </source>
</evidence>
<dbReference type="InterPro" id="IPR027417">
    <property type="entry name" value="P-loop_NTPase"/>
</dbReference>
<evidence type="ECO:0000256" key="8">
    <source>
        <dbReference type="RuleBase" id="RU367068"/>
    </source>
</evidence>
<evidence type="ECO:0000313" key="9">
    <source>
        <dbReference type="EMBL" id="ALB23017.1"/>
    </source>
</evidence>
<comment type="subcellular location">
    <subcellularLocation>
        <location evidence="8">Cell inner membrane</location>
        <topology evidence="8">Peripheral membrane protein</topology>
    </subcellularLocation>
</comment>
<name>A0A1L6TCB1_PISSA</name>
<keyword evidence="7 8" id="KW-0472">Membrane</keyword>
<dbReference type="EC" id="7.6.2.-" evidence="8"/>
<dbReference type="EMBL" id="CP012508">
    <property type="protein sequence ID" value="ALB23017.1"/>
    <property type="molecule type" value="Genomic_DNA"/>
</dbReference>
<gene>
    <name evidence="8 9" type="primary">lolD</name>
    <name evidence="9" type="ORF">KU39_1837</name>
</gene>
<evidence type="ECO:0000256" key="6">
    <source>
        <dbReference type="ARBA" id="ARBA00022967"/>
    </source>
</evidence>
<dbReference type="AlphaFoldDB" id="A0A1L6TCB1"/>
<dbReference type="Gene3D" id="3.40.50.300">
    <property type="entry name" value="P-loop containing nucleotide triphosphate hydrolases"/>
    <property type="match status" value="1"/>
</dbReference>
<evidence type="ECO:0000256" key="2">
    <source>
        <dbReference type="ARBA" id="ARBA00022475"/>
    </source>
</evidence>
<dbReference type="RefSeq" id="WP_047927270.1">
    <property type="nucleotide sequence ID" value="NZ_CP012508.1"/>
</dbReference>
<keyword evidence="9" id="KW-0378">Hydrolase</keyword>